<proteinExistence type="predicted"/>
<feature type="domain" description="DUF4240" evidence="1">
    <location>
        <begin position="1"/>
        <end position="132"/>
    </location>
</feature>
<dbReference type="EMBL" id="CP163443">
    <property type="protein sequence ID" value="XDQ53355.1"/>
    <property type="molecule type" value="Genomic_DNA"/>
</dbReference>
<dbReference type="InterPro" id="IPR025334">
    <property type="entry name" value="DUF4240"/>
</dbReference>
<name>A0AB39RBW6_9ACTN</name>
<protein>
    <submittedName>
        <fullName evidence="2">DUF4240 domain-containing protein</fullName>
    </submittedName>
</protein>
<reference evidence="2" key="1">
    <citation type="submission" date="2024-07" db="EMBL/GenBank/DDBJ databases">
        <authorList>
            <person name="Yu S.T."/>
        </authorList>
    </citation>
    <scope>NUCLEOTIDE SEQUENCE</scope>
    <source>
        <strain evidence="2">R41</strain>
    </source>
</reference>
<dbReference type="AlphaFoldDB" id="A0AB39RBW6"/>
<organism evidence="2">
    <name type="scientific">Streptomyces sp. R41</name>
    <dbReference type="NCBI Taxonomy" id="3238632"/>
    <lineage>
        <taxon>Bacteria</taxon>
        <taxon>Bacillati</taxon>
        <taxon>Actinomycetota</taxon>
        <taxon>Actinomycetes</taxon>
        <taxon>Kitasatosporales</taxon>
        <taxon>Streptomycetaceae</taxon>
        <taxon>Streptomyces</taxon>
    </lineage>
</organism>
<dbReference type="RefSeq" id="WP_369246609.1">
    <property type="nucleotide sequence ID" value="NZ_CP163443.1"/>
</dbReference>
<gene>
    <name evidence="2" type="ORF">AB5J53_17640</name>
</gene>
<evidence type="ECO:0000313" key="2">
    <source>
        <dbReference type="EMBL" id="XDQ53355.1"/>
    </source>
</evidence>
<evidence type="ECO:0000259" key="1">
    <source>
        <dbReference type="Pfam" id="PF14024"/>
    </source>
</evidence>
<dbReference type="Pfam" id="PF14024">
    <property type="entry name" value="DUF4240"/>
    <property type="match status" value="1"/>
</dbReference>
<accession>A0AB39RBW6</accession>
<sequence>MDTGEFWRVVEDARKQAADPADGEAVAARATAVLAARPVEEIVAAQQVFWDLMAQSYRAPLWAAAYLINGGCSDDGFDYFRGWLIMQGREVFEQAVGDPDALAELPVVREAAKDWMEMECEDALGISWDAYKEATGEEVPQDSFTIRYPELDPSWGFDFDDEEERSRRLPRLSALYADRGAGGSTGC</sequence>